<reference evidence="11 12" key="1">
    <citation type="submission" date="2021-06" db="EMBL/GenBank/DDBJ databases">
        <title>Caerostris extrusa draft genome.</title>
        <authorList>
            <person name="Kono N."/>
            <person name="Arakawa K."/>
        </authorList>
    </citation>
    <scope>NUCLEOTIDE SEQUENCE [LARGE SCALE GENOMIC DNA]</scope>
</reference>
<proteinExistence type="predicted"/>
<comment type="catalytic activity">
    <reaction evidence="1">
        <text>D-fructose 6-phosphate + L-glutamine = D-glucosamine 6-phosphate + L-glutamate</text>
        <dbReference type="Rhea" id="RHEA:13237"/>
        <dbReference type="ChEBI" id="CHEBI:29985"/>
        <dbReference type="ChEBI" id="CHEBI:58359"/>
        <dbReference type="ChEBI" id="CHEBI:58725"/>
        <dbReference type="ChEBI" id="CHEBI:61527"/>
        <dbReference type="EC" id="2.6.1.16"/>
    </reaction>
</comment>
<dbReference type="GO" id="GO:0006487">
    <property type="term" value="P:protein N-linked glycosylation"/>
    <property type="evidence" value="ECO:0007669"/>
    <property type="project" value="TreeGrafter"/>
</dbReference>
<keyword evidence="4" id="KW-0597">Phosphoprotein</keyword>
<comment type="caution">
    <text evidence="11">The sequence shown here is derived from an EMBL/GenBank/DDBJ whole genome shotgun (WGS) entry which is preliminary data.</text>
</comment>
<dbReference type="EC" id="2.6.1.16" evidence="3"/>
<keyword evidence="5 11" id="KW-0032">Aminotransferase</keyword>
<dbReference type="PROSITE" id="PS51464">
    <property type="entry name" value="SIS"/>
    <property type="match status" value="2"/>
</dbReference>
<evidence type="ECO:0000313" key="11">
    <source>
        <dbReference type="EMBL" id="GIY90623.1"/>
    </source>
</evidence>
<dbReference type="GO" id="GO:0006002">
    <property type="term" value="P:fructose 6-phosphate metabolic process"/>
    <property type="evidence" value="ECO:0007669"/>
    <property type="project" value="TreeGrafter"/>
</dbReference>
<dbReference type="PROSITE" id="PS51278">
    <property type="entry name" value="GATASE_TYPE_2"/>
    <property type="match status" value="1"/>
</dbReference>
<dbReference type="Pfam" id="PF01380">
    <property type="entry name" value="SIS"/>
    <property type="match status" value="2"/>
</dbReference>
<dbReference type="InterPro" id="IPR035490">
    <property type="entry name" value="GlmS/FrlB_SIS"/>
</dbReference>
<keyword evidence="8" id="KW-0315">Glutamine amidotransferase</keyword>
<keyword evidence="7" id="KW-0677">Repeat</keyword>
<accession>A0AAV4X807</accession>
<dbReference type="CDD" id="cd05008">
    <property type="entry name" value="SIS_GlmS_GlmD_1"/>
    <property type="match status" value="1"/>
</dbReference>
<sequence length="477" mass="53769">MCGIFAYLNYLEPRTRQEILELLIKGLQRLEYRGYDSAGVAFDGDANGKSIQIIRRKRWLKVTSLNLKPILKLSLNIMHIHKDKPHLSFRELVEQVIQQLEGICSSIQSKHYPNECVATRRGSPLLVGIKSKTHLATDYIPVLYSKDLTIHRLKRTLDESTAREIITFYKNGHSRNHEKTRQILEELTELPVMVELASDFMDRNTPIFRDDVCFFISQSGETADTLISLRYCKNNGALVVGVTNTVGSSICRESHCGIHINAGPEIGVASTKAYTSQFLSLVMFALVMSEDRISMQSRRSEIIRGLKVLPEQIKQVLELDSEVLKLSKEIYHQKSVLVMGRGFNYATCLEGALKIKELTYMHSEGILAGELKHGPLALVDDAMPVIMVVTKDPVYTKCMNALQQVTARGGRPIIICEKGDEETQKFAHKYLEVPHTVDCLQGILTVIPMQLLSFHIAVLRECNVDCPRNLAKSVTVE</sequence>
<evidence type="ECO:0000256" key="8">
    <source>
        <dbReference type="ARBA" id="ARBA00022962"/>
    </source>
</evidence>
<gene>
    <name evidence="11" type="primary">GFPT2</name>
    <name evidence="11" type="ORF">CEXT_334171</name>
</gene>
<dbReference type="CDD" id="cd05009">
    <property type="entry name" value="SIS_GlmS_GlmD_2"/>
    <property type="match status" value="1"/>
</dbReference>
<evidence type="ECO:0000256" key="7">
    <source>
        <dbReference type="ARBA" id="ARBA00022737"/>
    </source>
</evidence>
<dbReference type="PANTHER" id="PTHR10937:SF0">
    <property type="entry name" value="GLUTAMINE--FRUCTOSE-6-PHOSPHATE TRANSAMINASE (ISOMERIZING)"/>
    <property type="match status" value="1"/>
</dbReference>
<dbReference type="InterPro" id="IPR017932">
    <property type="entry name" value="GATase_2_dom"/>
</dbReference>
<protein>
    <recommendedName>
        <fullName evidence="3">glutamine--fructose-6-phosphate transaminase (isomerizing)</fullName>
        <ecNumber evidence="3">2.6.1.16</ecNumber>
    </recommendedName>
</protein>
<evidence type="ECO:0000313" key="12">
    <source>
        <dbReference type="Proteomes" id="UP001054945"/>
    </source>
</evidence>
<dbReference type="InterPro" id="IPR035466">
    <property type="entry name" value="GlmS/AgaS_SIS"/>
</dbReference>
<dbReference type="InterPro" id="IPR001347">
    <property type="entry name" value="SIS_dom"/>
</dbReference>
<evidence type="ECO:0000259" key="10">
    <source>
        <dbReference type="PROSITE" id="PS51464"/>
    </source>
</evidence>
<dbReference type="InterPro" id="IPR046348">
    <property type="entry name" value="SIS_dom_sf"/>
</dbReference>
<dbReference type="PANTHER" id="PTHR10937">
    <property type="entry name" value="GLUCOSAMINE--FRUCTOSE-6-PHOSPHATE AMINOTRANSFERASE, ISOMERIZING"/>
    <property type="match status" value="1"/>
</dbReference>
<evidence type="ECO:0000259" key="9">
    <source>
        <dbReference type="PROSITE" id="PS51278"/>
    </source>
</evidence>
<dbReference type="InterPro" id="IPR029055">
    <property type="entry name" value="Ntn_hydrolases_N"/>
</dbReference>
<evidence type="ECO:0000256" key="5">
    <source>
        <dbReference type="ARBA" id="ARBA00022576"/>
    </source>
</evidence>
<evidence type="ECO:0000256" key="1">
    <source>
        <dbReference type="ARBA" id="ARBA00001031"/>
    </source>
</evidence>
<dbReference type="FunFam" id="3.40.50.10490:FF:000126">
    <property type="entry name" value="Glutamine--fructose-6-phosphate aminotransferase [isomerizing] 1"/>
    <property type="match status" value="1"/>
</dbReference>
<organism evidence="11 12">
    <name type="scientific">Caerostris extrusa</name>
    <name type="common">Bark spider</name>
    <name type="synonym">Caerostris bankana</name>
    <dbReference type="NCBI Taxonomy" id="172846"/>
    <lineage>
        <taxon>Eukaryota</taxon>
        <taxon>Metazoa</taxon>
        <taxon>Ecdysozoa</taxon>
        <taxon>Arthropoda</taxon>
        <taxon>Chelicerata</taxon>
        <taxon>Arachnida</taxon>
        <taxon>Araneae</taxon>
        <taxon>Araneomorphae</taxon>
        <taxon>Entelegynae</taxon>
        <taxon>Araneoidea</taxon>
        <taxon>Araneidae</taxon>
        <taxon>Caerostris</taxon>
    </lineage>
</organism>
<dbReference type="Gene3D" id="3.60.20.10">
    <property type="entry name" value="Glutamine Phosphoribosylpyrophosphate, subunit 1, domain 1"/>
    <property type="match status" value="1"/>
</dbReference>
<dbReference type="FunFam" id="3.40.50.10490:FF:000001">
    <property type="entry name" value="Glutamine--fructose-6-phosphate aminotransferase [isomerizing]"/>
    <property type="match status" value="1"/>
</dbReference>
<keyword evidence="12" id="KW-1185">Reference proteome</keyword>
<dbReference type="Gene3D" id="3.40.50.10490">
    <property type="entry name" value="Glucose-6-phosphate isomerase like protein, domain 1"/>
    <property type="match status" value="2"/>
</dbReference>
<dbReference type="AlphaFoldDB" id="A0AAV4X807"/>
<dbReference type="EMBL" id="BPLR01017334">
    <property type="protein sequence ID" value="GIY90623.1"/>
    <property type="molecule type" value="Genomic_DNA"/>
</dbReference>
<feature type="domain" description="SIS" evidence="10">
    <location>
        <begin position="153"/>
        <end position="294"/>
    </location>
</feature>
<feature type="domain" description="Glutamine amidotransferase type-2" evidence="9">
    <location>
        <begin position="2"/>
        <end position="477"/>
    </location>
</feature>
<comment type="pathway">
    <text evidence="2">Nucleotide-sugar biosynthesis; UDP-N-acetyl-alpha-D-glucosamine biosynthesis; alpha-D-glucosamine 6-phosphate from D-fructose 6-phosphate: step 1/1.</text>
</comment>
<evidence type="ECO:0000256" key="6">
    <source>
        <dbReference type="ARBA" id="ARBA00022679"/>
    </source>
</evidence>
<evidence type="ECO:0000256" key="3">
    <source>
        <dbReference type="ARBA" id="ARBA00012916"/>
    </source>
</evidence>
<evidence type="ECO:0000256" key="2">
    <source>
        <dbReference type="ARBA" id="ARBA00004775"/>
    </source>
</evidence>
<name>A0AAV4X807_CAEEX</name>
<dbReference type="SUPFAM" id="SSF56235">
    <property type="entry name" value="N-terminal nucleophile aminohydrolases (Ntn hydrolases)"/>
    <property type="match status" value="1"/>
</dbReference>
<keyword evidence="6" id="KW-0808">Transferase</keyword>
<dbReference type="GO" id="GO:0006047">
    <property type="term" value="P:UDP-N-acetylglucosamine metabolic process"/>
    <property type="evidence" value="ECO:0007669"/>
    <property type="project" value="TreeGrafter"/>
</dbReference>
<feature type="domain" description="SIS" evidence="10">
    <location>
        <begin position="326"/>
        <end position="467"/>
    </location>
</feature>
<dbReference type="Proteomes" id="UP001054945">
    <property type="component" value="Unassembled WGS sequence"/>
</dbReference>
<dbReference type="SUPFAM" id="SSF53697">
    <property type="entry name" value="SIS domain"/>
    <property type="match status" value="1"/>
</dbReference>
<dbReference type="GO" id="GO:0004360">
    <property type="term" value="F:glutamine-fructose-6-phosphate transaminase (isomerizing) activity"/>
    <property type="evidence" value="ECO:0007669"/>
    <property type="project" value="UniProtKB-EC"/>
</dbReference>
<evidence type="ECO:0000256" key="4">
    <source>
        <dbReference type="ARBA" id="ARBA00022553"/>
    </source>
</evidence>
<dbReference type="GO" id="GO:0097367">
    <property type="term" value="F:carbohydrate derivative binding"/>
    <property type="evidence" value="ECO:0007669"/>
    <property type="project" value="InterPro"/>
</dbReference>